<evidence type="ECO:0000256" key="1">
    <source>
        <dbReference type="SAM" id="SignalP"/>
    </source>
</evidence>
<keyword evidence="3" id="KW-1185">Reference proteome</keyword>
<dbReference type="KEGG" id="psti:SOO65_10765"/>
<organism evidence="2 3">
    <name type="scientific">Peredibacter starrii</name>
    <dbReference type="NCBI Taxonomy" id="28202"/>
    <lineage>
        <taxon>Bacteria</taxon>
        <taxon>Pseudomonadati</taxon>
        <taxon>Bdellovibrionota</taxon>
        <taxon>Bacteriovoracia</taxon>
        <taxon>Bacteriovoracales</taxon>
        <taxon>Bacteriovoracaceae</taxon>
        <taxon>Peredibacter</taxon>
    </lineage>
</organism>
<dbReference type="Proteomes" id="UP001324634">
    <property type="component" value="Chromosome"/>
</dbReference>
<keyword evidence="1" id="KW-0732">Signal</keyword>
<name>A0AAX4HIV3_9BACT</name>
<accession>A0AAX4HIV3</accession>
<reference evidence="2 3" key="1">
    <citation type="submission" date="2023-11" db="EMBL/GenBank/DDBJ databases">
        <title>Peredibacter starrii A3.12.</title>
        <authorList>
            <person name="Mitchell R.J."/>
        </authorList>
    </citation>
    <scope>NUCLEOTIDE SEQUENCE [LARGE SCALE GENOMIC DNA]</scope>
    <source>
        <strain evidence="2 3">A3.12</strain>
    </source>
</reference>
<proteinExistence type="predicted"/>
<feature type="signal peptide" evidence="1">
    <location>
        <begin position="1"/>
        <end position="18"/>
    </location>
</feature>
<sequence length="544" mass="62765">MIKFVGFLLFIMSFSAMALVPVEGILMGEAQTDIQTDPLLNVFSDIYDKTKLGENKKVKLYHSTFEGGQLLVESCGYLAPSQYATPWQEKQAKRSVAATLQYIGIDTSIKAIGAYAKKMEISDSEYKRLTNNLLKNYCSKNITIFSLRNLEQSFQHYFQNPRMEMIPSVESSPFATNMVKTSTEKEAARSREFDQVIKNFRAFCSWGGEVEDYRMLTPYLNNRYIMSFVFKNMSGVQDQMVGKEQKIKLVPDDSTVQVACTDLICRKENLTTFRQKFPLSVGSTGVSTDLAKLYCHHFRFQNEPQGTIPEVKAWIKAQEIEDPIFETSQFISLMTGMPDLFFGIDSYQDMPLLLRSSVDERWNLWAKQVLNSFSKDMLYEEALKVKVVPRTDRVALATKGFEVDLSVTMGEMDRMMQDHDKLGLTFELKLTKNYMRSLKTKWHALAQEVDLEGQKKLKEDVARYIDIQLRDKSKYFTQRMWNEDFSRLVAEELINQSLIYRGPIFDSYQEEVLKVPVRFSYGLFALSYLRYKADAASGRLKLNL</sequence>
<protein>
    <submittedName>
        <fullName evidence="2">Uncharacterized protein</fullName>
    </submittedName>
</protein>
<evidence type="ECO:0000313" key="2">
    <source>
        <dbReference type="EMBL" id="WPU63166.1"/>
    </source>
</evidence>
<dbReference type="RefSeq" id="WP_321389385.1">
    <property type="nucleotide sequence ID" value="NZ_CP139487.1"/>
</dbReference>
<evidence type="ECO:0000313" key="3">
    <source>
        <dbReference type="Proteomes" id="UP001324634"/>
    </source>
</evidence>
<gene>
    <name evidence="2" type="ORF">SOO65_10765</name>
</gene>
<feature type="chain" id="PRO_5043612644" evidence="1">
    <location>
        <begin position="19"/>
        <end position="544"/>
    </location>
</feature>
<dbReference type="EMBL" id="CP139487">
    <property type="protein sequence ID" value="WPU63166.1"/>
    <property type="molecule type" value="Genomic_DNA"/>
</dbReference>
<dbReference type="AlphaFoldDB" id="A0AAX4HIV3"/>